<accession>A0A9X5GT61</accession>
<dbReference type="EC" id="2.5.1.-" evidence="2"/>
<evidence type="ECO:0000313" key="3">
    <source>
        <dbReference type="EMBL" id="NBJ93475.1"/>
    </source>
</evidence>
<evidence type="ECO:0000313" key="4">
    <source>
        <dbReference type="Proteomes" id="UP001154420"/>
    </source>
</evidence>
<dbReference type="OrthoDB" id="4191603at2"/>
<protein>
    <recommendedName>
        <fullName evidence="2">Isoprenyl transferase</fullName>
        <ecNumber evidence="2">2.5.1.-</ecNumber>
    </recommendedName>
</protein>
<dbReference type="InterPro" id="IPR018520">
    <property type="entry name" value="UPP_synth-like_CS"/>
</dbReference>
<name>A0A9X5GT61_9FIRM</name>
<comment type="subunit">
    <text evidence="2">Homodimer.</text>
</comment>
<comment type="similarity">
    <text evidence="2">Belongs to the UPP synthase family.</text>
</comment>
<dbReference type="AlphaFoldDB" id="A0A9X5GT61"/>
<dbReference type="FunFam" id="3.40.1180.10:FF:000001">
    <property type="entry name" value="(2E,6E)-farnesyl-diphosphate-specific ditrans,polycis-undecaprenyl-diphosphate synthase"/>
    <property type="match status" value="1"/>
</dbReference>
<dbReference type="InterPro" id="IPR036424">
    <property type="entry name" value="UPP_synth-like_sf"/>
</dbReference>
<dbReference type="CDD" id="cd00475">
    <property type="entry name" value="Cis_IPPS"/>
    <property type="match status" value="1"/>
</dbReference>
<reference evidence="3" key="1">
    <citation type="submission" date="2018-09" db="EMBL/GenBank/DDBJ databases">
        <title>Murine metabolic-syndrome-specific gut microbial biobank.</title>
        <authorList>
            <person name="Liu C."/>
        </authorList>
    </citation>
    <scope>NUCLEOTIDE SEQUENCE</scope>
    <source>
        <strain evidence="3">D42-62</strain>
    </source>
</reference>
<feature type="binding site" evidence="2">
    <location>
        <position position="61"/>
    </location>
    <ligand>
        <name>substrate</name>
    </ligand>
</feature>
<dbReference type="HAMAP" id="MF_01139">
    <property type="entry name" value="ISPT"/>
    <property type="match status" value="1"/>
</dbReference>
<dbReference type="SUPFAM" id="SSF64005">
    <property type="entry name" value="Undecaprenyl diphosphate synthase"/>
    <property type="match status" value="1"/>
</dbReference>
<dbReference type="Proteomes" id="UP001154420">
    <property type="component" value="Unassembled WGS sequence"/>
</dbReference>
<dbReference type="PANTHER" id="PTHR10291:SF0">
    <property type="entry name" value="DEHYDRODOLICHYL DIPHOSPHATE SYNTHASE 2"/>
    <property type="match status" value="1"/>
</dbReference>
<feature type="binding site" evidence="2">
    <location>
        <position position="17"/>
    </location>
    <ligand>
        <name>substrate</name>
    </ligand>
</feature>
<dbReference type="Pfam" id="PF01255">
    <property type="entry name" value="Prenyltransf"/>
    <property type="match status" value="1"/>
</dbReference>
<keyword evidence="2" id="KW-0479">Metal-binding</keyword>
<dbReference type="PANTHER" id="PTHR10291">
    <property type="entry name" value="DEHYDRODOLICHYL DIPHOSPHATE SYNTHASE FAMILY MEMBER"/>
    <property type="match status" value="1"/>
</dbReference>
<feature type="binding site" evidence="2">
    <location>
        <position position="199"/>
    </location>
    <ligand>
        <name>Mg(2+)</name>
        <dbReference type="ChEBI" id="CHEBI:18420"/>
    </ligand>
</feature>
<gene>
    <name evidence="3" type="ORF">D5281_12945</name>
</gene>
<dbReference type="Gene3D" id="3.40.1180.10">
    <property type="entry name" value="Decaprenyl diphosphate synthase-like"/>
    <property type="match status" value="1"/>
</dbReference>
<evidence type="ECO:0000256" key="1">
    <source>
        <dbReference type="ARBA" id="ARBA00022679"/>
    </source>
</evidence>
<dbReference type="GO" id="GO:0016094">
    <property type="term" value="P:polyprenol biosynthetic process"/>
    <property type="evidence" value="ECO:0007669"/>
    <property type="project" value="TreeGrafter"/>
</dbReference>
<keyword evidence="2" id="KW-0460">Magnesium</keyword>
<dbReference type="GO" id="GO:0000287">
    <property type="term" value="F:magnesium ion binding"/>
    <property type="evidence" value="ECO:0007669"/>
    <property type="project" value="UniProtKB-UniRule"/>
</dbReference>
<feature type="binding site" evidence="2">
    <location>
        <begin position="186"/>
        <end position="188"/>
    </location>
    <ligand>
        <name>substrate</name>
    </ligand>
</feature>
<feature type="binding site" evidence="2">
    <location>
        <position position="12"/>
    </location>
    <ligand>
        <name>Mg(2+)</name>
        <dbReference type="ChEBI" id="CHEBI:18420"/>
    </ligand>
</feature>
<dbReference type="PROSITE" id="PS01066">
    <property type="entry name" value="UPP_SYNTHASE"/>
    <property type="match status" value="1"/>
</dbReference>
<comment type="function">
    <text evidence="2">Catalyzes the condensation of isopentenyl diphosphate (IPP) with allylic pyrophosphates generating different type of terpenoids.</text>
</comment>
<feature type="active site" evidence="2">
    <location>
        <position position="12"/>
    </location>
</feature>
<organism evidence="3 4">
    <name type="scientific">Parablautia muri</name>
    <dbReference type="NCBI Taxonomy" id="2320879"/>
    <lineage>
        <taxon>Bacteria</taxon>
        <taxon>Bacillati</taxon>
        <taxon>Bacillota</taxon>
        <taxon>Clostridia</taxon>
        <taxon>Lachnospirales</taxon>
        <taxon>Lachnospiraceae</taxon>
        <taxon>Parablautia</taxon>
    </lineage>
</organism>
<feature type="binding site" evidence="2">
    <location>
        <begin position="57"/>
        <end position="59"/>
    </location>
    <ligand>
        <name>substrate</name>
    </ligand>
</feature>
<feature type="binding site" evidence="2">
    <location>
        <begin position="13"/>
        <end position="16"/>
    </location>
    <ligand>
        <name>substrate</name>
    </ligand>
</feature>
<sequence>MVMPKHVAIILDGNGRWAKSKGMPRNYGHIQGAKTVEVICEEAYRMGIQYLTVYAFSTENWSRPKEEVDALMKLLRNYMKTCLTTAKKNRMCVRVLGDKTGLDEDIRNRIAQLEESTKDNDGLHFQIALNYGGRDEIVRAVKEIANRVEKGEISAEDVTEDYLSGLLDTGSLPEPDLLIRTCNEQRISNFLLWQLAYTEFYFTPVAWPDFSKEELVKAVEAYNHRDRRYGRIEEE</sequence>
<feature type="binding site" evidence="2">
    <location>
        <position position="180"/>
    </location>
    <ligand>
        <name>substrate</name>
    </ligand>
</feature>
<dbReference type="GO" id="GO:0045547">
    <property type="term" value="F:ditrans,polycis-polyprenyl diphosphate synthase [(2E,6E)-farnesyl diphosphate specific] activity"/>
    <property type="evidence" value="ECO:0007669"/>
    <property type="project" value="TreeGrafter"/>
</dbReference>
<dbReference type="NCBIfam" id="TIGR00055">
    <property type="entry name" value="uppS"/>
    <property type="match status" value="1"/>
</dbReference>
<proteinExistence type="inferred from homology"/>
<dbReference type="EMBL" id="QZDT01000020">
    <property type="protein sequence ID" value="NBJ93475.1"/>
    <property type="molecule type" value="Genomic_DNA"/>
</dbReference>
<feature type="binding site" evidence="2">
    <location>
        <position position="63"/>
    </location>
    <ligand>
        <name>substrate</name>
    </ligand>
</feature>
<feature type="binding site" evidence="2">
    <location>
        <position position="29"/>
    </location>
    <ligand>
        <name>substrate</name>
    </ligand>
</feature>
<keyword evidence="4" id="KW-1185">Reference proteome</keyword>
<dbReference type="NCBIfam" id="NF011405">
    <property type="entry name" value="PRK14830.1"/>
    <property type="match status" value="1"/>
</dbReference>
<comment type="caution">
    <text evidence="3">The sequence shown here is derived from an EMBL/GenBank/DDBJ whole genome shotgun (WGS) entry which is preliminary data.</text>
</comment>
<comment type="cofactor">
    <cofactor evidence="2">
        <name>Mg(2+)</name>
        <dbReference type="ChEBI" id="CHEBI:18420"/>
    </cofactor>
    <text evidence="2">Binds 2 magnesium ions per subunit.</text>
</comment>
<feature type="binding site" evidence="2">
    <location>
        <position position="25"/>
    </location>
    <ligand>
        <name>substrate</name>
    </ligand>
</feature>
<keyword evidence="1 2" id="KW-0808">Transferase</keyword>
<feature type="active site" description="Proton acceptor" evidence="2">
    <location>
        <position position="60"/>
    </location>
</feature>
<dbReference type="InterPro" id="IPR001441">
    <property type="entry name" value="UPP_synth-like"/>
</dbReference>
<evidence type="ECO:0000256" key="2">
    <source>
        <dbReference type="HAMAP-Rule" id="MF_01139"/>
    </source>
</evidence>